<dbReference type="AlphaFoldDB" id="A0A439CRR2"/>
<evidence type="ECO:0000259" key="3">
    <source>
        <dbReference type="Pfam" id="PF12813"/>
    </source>
</evidence>
<dbReference type="EMBL" id="RYZI01000512">
    <property type="protein sequence ID" value="RWA04830.1"/>
    <property type="molecule type" value="Genomic_DNA"/>
</dbReference>
<evidence type="ECO:0000256" key="2">
    <source>
        <dbReference type="SAM" id="MobiDB-lite"/>
    </source>
</evidence>
<protein>
    <recommendedName>
        <fullName evidence="3">Asteroid domain-containing protein</fullName>
    </recommendedName>
</protein>
<dbReference type="SUPFAM" id="SSF88723">
    <property type="entry name" value="PIN domain-like"/>
    <property type="match status" value="1"/>
</dbReference>
<comment type="similarity">
    <text evidence="1">Belongs to the asteroid family.</text>
</comment>
<reference evidence="4 5" key="1">
    <citation type="submission" date="2018-12" db="EMBL/GenBank/DDBJ databases">
        <title>Draft genome sequence of Xylaria grammica IHI A82.</title>
        <authorList>
            <person name="Buettner E."/>
            <person name="Kellner H."/>
        </authorList>
    </citation>
    <scope>NUCLEOTIDE SEQUENCE [LARGE SCALE GENOMIC DNA]</scope>
    <source>
        <strain evidence="4 5">IHI A82</strain>
    </source>
</reference>
<proteinExistence type="inferred from homology"/>
<keyword evidence="5" id="KW-1185">Reference proteome</keyword>
<sequence>MGIRGLGPAVRRYGIFGSLSGDSVVIDGPALVYQILEGCMRQGPTTNAFICRPPYSLLGRMVIGWLEELRRHNVTVRKIYFDGYLPPSKWQVRRQRLLRQSELMKALLNSHPNGSSRLPEDAFDTVKAKIALTQSLAPSSDPRWSPMPPPMPPFLVPAVVEIMRSCRTWGPLVEVVSGEADMFCAEDVRRHGGLLLTSDSDLLITDLGPHGKVSFFTEIVEADGRLVSEGLVACKFSLNIINDTLGLNHVGGLARVAFEKNKYRSSFNEALKRAKSNGNYAIGPDEFQNFMEDYLMKEYLPMDHPVQKKLSSLDPRISEIVIQTLLLDSNGTVPDARSRGPETLAMFLPIMIEDRTRKSAWTMSTAVRQLAYTIMQTFAVHKSPVVIEYRLLEASNPLMGRRIDVPELEEALRQCDILVDTLKQIAKRIPEVDMQWLAFAIYQDVVLSTSEERLPLSASLIAKAKRESDDRSKHSWDIIHFAAQVQASLYSFRIAKQAFDVAASLCPSLPPAVRELRGHLSALPPIADWPTVENISQALAAADEAKILSIVTDILGIPEIEIPEQPKKRKNGDGFSRRERGPKRPASINPFSVLSHESRD</sequence>
<dbReference type="InterPro" id="IPR026832">
    <property type="entry name" value="Asteroid"/>
</dbReference>
<evidence type="ECO:0000256" key="1">
    <source>
        <dbReference type="ARBA" id="ARBA00007398"/>
    </source>
</evidence>
<dbReference type="InterPro" id="IPR029060">
    <property type="entry name" value="PIN-like_dom_sf"/>
</dbReference>
<name>A0A439CRR2_9PEZI</name>
<dbReference type="STRING" id="363999.A0A439CRR2"/>
<dbReference type="Pfam" id="PF12813">
    <property type="entry name" value="XPG_I_2"/>
    <property type="match status" value="1"/>
</dbReference>
<dbReference type="PANTHER" id="PTHR15665">
    <property type="entry name" value="ASTEROID PROTEIN"/>
    <property type="match status" value="1"/>
</dbReference>
<dbReference type="Proteomes" id="UP000286045">
    <property type="component" value="Unassembled WGS sequence"/>
</dbReference>
<comment type="caution">
    <text evidence="4">The sequence shown here is derived from an EMBL/GenBank/DDBJ whole genome shotgun (WGS) entry which is preliminary data.</text>
</comment>
<dbReference type="Gene3D" id="3.40.50.1010">
    <property type="entry name" value="5'-nuclease"/>
    <property type="match status" value="1"/>
</dbReference>
<accession>A0A439CRR2</accession>
<feature type="domain" description="Asteroid" evidence="3">
    <location>
        <begin position="152"/>
        <end position="392"/>
    </location>
</feature>
<dbReference type="InterPro" id="IPR039436">
    <property type="entry name" value="Asteroid_dom"/>
</dbReference>
<dbReference type="PANTHER" id="PTHR15665:SF1">
    <property type="entry name" value="PROTEIN ASTEROID HOMOLOG 1"/>
    <property type="match status" value="1"/>
</dbReference>
<gene>
    <name evidence="4" type="ORF">EKO27_g10276</name>
</gene>
<evidence type="ECO:0000313" key="4">
    <source>
        <dbReference type="EMBL" id="RWA04830.1"/>
    </source>
</evidence>
<evidence type="ECO:0000313" key="5">
    <source>
        <dbReference type="Proteomes" id="UP000286045"/>
    </source>
</evidence>
<feature type="region of interest" description="Disordered" evidence="2">
    <location>
        <begin position="562"/>
        <end position="600"/>
    </location>
</feature>
<organism evidence="4 5">
    <name type="scientific">Xylaria grammica</name>
    <dbReference type="NCBI Taxonomy" id="363999"/>
    <lineage>
        <taxon>Eukaryota</taxon>
        <taxon>Fungi</taxon>
        <taxon>Dikarya</taxon>
        <taxon>Ascomycota</taxon>
        <taxon>Pezizomycotina</taxon>
        <taxon>Sordariomycetes</taxon>
        <taxon>Xylariomycetidae</taxon>
        <taxon>Xylariales</taxon>
        <taxon>Xylariaceae</taxon>
        <taxon>Xylaria</taxon>
    </lineage>
</organism>